<sequence length="230" mass="26402">MIIQEISQGATSSGPVWADSAILAAAIGAIGAFIVGIVSLILNYKTHKEQITEKRKEERRQEIYKKLNDFYGPFQSYLNASKEFYKIFMVGKPAEFRTLTFLLNKEQEYQFQDGTTRKVALNQTDKELLEQILYIGQKLEDLIIEKAGLVDDPELRYDFRTDADVTDAALEGNGLLAFAKTHFQIIRLAHLGKFSGEIDRFKNYVFPRQLPIKIEERIVALQNEIKELKY</sequence>
<feature type="transmembrane region" description="Helical" evidence="1">
    <location>
        <begin position="21"/>
        <end position="44"/>
    </location>
</feature>
<keyword evidence="1" id="KW-0472">Membrane</keyword>
<dbReference type="EMBL" id="LQZQ01000002">
    <property type="protein sequence ID" value="KYG81662.1"/>
    <property type="molecule type" value="Genomic_DNA"/>
</dbReference>
<gene>
    <name evidence="2" type="ORF">MB14_13855</name>
</gene>
<evidence type="ECO:0000256" key="1">
    <source>
        <dbReference type="SAM" id="Phobius"/>
    </source>
</evidence>
<proteinExistence type="predicted"/>
<evidence type="ECO:0000313" key="2">
    <source>
        <dbReference type="EMBL" id="KYG81662.1"/>
    </source>
</evidence>
<keyword evidence="1" id="KW-1133">Transmembrane helix</keyword>
<dbReference type="Proteomes" id="UP000075583">
    <property type="component" value="Unassembled WGS sequence"/>
</dbReference>
<keyword evidence="3" id="KW-1185">Reference proteome</keyword>
<accession>A0A150XST6</accession>
<comment type="caution">
    <text evidence="2">The sequence shown here is derived from an EMBL/GenBank/DDBJ whole genome shotgun (WGS) entry which is preliminary data.</text>
</comment>
<reference evidence="2" key="1">
    <citation type="submission" date="2016-01" db="EMBL/GenBank/DDBJ databases">
        <title>Genome sequencing of Roseivirga ehrenbergii KMM 6017.</title>
        <authorList>
            <person name="Selvaratnam C."/>
            <person name="Thevarajoo S."/>
            <person name="Goh K.M."/>
            <person name="Ee R."/>
            <person name="Chan K.-G."/>
            <person name="Chong C.S."/>
        </authorList>
    </citation>
    <scope>NUCLEOTIDE SEQUENCE [LARGE SCALE GENOMIC DNA]</scope>
    <source>
        <strain evidence="2">KMM 6017</strain>
    </source>
</reference>
<dbReference type="STRING" id="279360.MB14_13855"/>
<name>A0A150XST6_ROSEK</name>
<protein>
    <submittedName>
        <fullName evidence="2">Uncharacterized protein</fullName>
    </submittedName>
</protein>
<evidence type="ECO:0000313" key="3">
    <source>
        <dbReference type="Proteomes" id="UP000075583"/>
    </source>
</evidence>
<dbReference type="OrthoDB" id="8235807at2"/>
<keyword evidence="1" id="KW-0812">Transmembrane</keyword>
<dbReference type="RefSeq" id="WP_062588834.1">
    <property type="nucleotide sequence ID" value="NZ_LQZQ01000002.1"/>
</dbReference>
<dbReference type="AlphaFoldDB" id="A0A150XST6"/>
<organism evidence="2 3">
    <name type="scientific">Roseivirga ehrenbergii (strain DSM 102268 / JCM 13514 / KCTC 12282 / NCIMB 14502 / KMM 6017)</name>
    <dbReference type="NCBI Taxonomy" id="279360"/>
    <lineage>
        <taxon>Bacteria</taxon>
        <taxon>Pseudomonadati</taxon>
        <taxon>Bacteroidota</taxon>
        <taxon>Cytophagia</taxon>
        <taxon>Cytophagales</taxon>
        <taxon>Roseivirgaceae</taxon>
        <taxon>Roseivirga</taxon>
    </lineage>
</organism>